<dbReference type="Proteomes" id="UP001140217">
    <property type="component" value="Unassembled WGS sequence"/>
</dbReference>
<gene>
    <name evidence="1" type="ORF">H4R18_005296</name>
</gene>
<accession>A0A9W8H2C8</accession>
<organism evidence="1 2">
    <name type="scientific">Coemansia javaensis</name>
    <dbReference type="NCBI Taxonomy" id="2761396"/>
    <lineage>
        <taxon>Eukaryota</taxon>
        <taxon>Fungi</taxon>
        <taxon>Fungi incertae sedis</taxon>
        <taxon>Zoopagomycota</taxon>
        <taxon>Kickxellomycotina</taxon>
        <taxon>Kickxellomycetes</taxon>
        <taxon>Kickxellales</taxon>
        <taxon>Kickxellaceae</taxon>
        <taxon>Coemansia</taxon>
    </lineage>
</organism>
<name>A0A9W8H2C8_9FUNG</name>
<protein>
    <submittedName>
        <fullName evidence="1">Uncharacterized protein</fullName>
    </submittedName>
</protein>
<evidence type="ECO:0000313" key="2">
    <source>
        <dbReference type="Proteomes" id="UP001140217"/>
    </source>
</evidence>
<keyword evidence="2" id="KW-1185">Reference proteome</keyword>
<dbReference type="EMBL" id="JANBUL010000309">
    <property type="protein sequence ID" value="KAJ2777142.1"/>
    <property type="molecule type" value="Genomic_DNA"/>
</dbReference>
<dbReference type="OrthoDB" id="5522622at2759"/>
<reference evidence="1" key="1">
    <citation type="submission" date="2022-07" db="EMBL/GenBank/DDBJ databases">
        <title>Phylogenomic reconstructions and comparative analyses of Kickxellomycotina fungi.</title>
        <authorList>
            <person name="Reynolds N.K."/>
            <person name="Stajich J.E."/>
            <person name="Barry K."/>
            <person name="Grigoriev I.V."/>
            <person name="Crous P."/>
            <person name="Smith M.E."/>
        </authorList>
    </citation>
    <scope>NUCLEOTIDE SEQUENCE</scope>
    <source>
        <strain evidence="1">NBRC 105414</strain>
    </source>
</reference>
<proteinExistence type="predicted"/>
<comment type="caution">
    <text evidence="1">The sequence shown here is derived from an EMBL/GenBank/DDBJ whole genome shotgun (WGS) entry which is preliminary data.</text>
</comment>
<dbReference type="AlphaFoldDB" id="A0A9W8H2C8"/>
<evidence type="ECO:0000313" key="1">
    <source>
        <dbReference type="EMBL" id="KAJ2777142.1"/>
    </source>
</evidence>
<sequence>MAVPSAQFLPEHIVVAIFHCLAPAAPRHASRPEDFGPGAHGRVLVALMGTCRAWRHALCPAFYGTALLPLAGKSPAEVWVRTVDGAIGGGCQGYIRSVRVPLAEAGEPGARGRHAIQCLESVGGLPSVRCVHLDVGMRYLGKGADSLARLERAGCVLDAVLVALARAAPGICRVEASDDRCSGAEMESAVSRILARTYRALGGRLLHIGTTDVMGLGRYWDVCTTAAEKAAAAAPAPLRSITIFKGWPARCGLELVQRFSESLERLHIESTCTEDVARMTVSDGRADRTHVYPRLRHIRVNRCERTTDAALDGPLGNPFPCLETLHFPGAAPFPVSRVLLENRARLRHVAVRLSRALAEDLLRSCAAGDSAAAGGGGGGGGGEQRAFARLHYLSLMVLRDNAATCGPVLRLLMGVAGACPHARTVRLRYTALYTLGEQARYIRPLPTVQQLDMEGIWLSVDEAADIAVACPRLLSASMPLMEPPERPGAEGQPPAASDVELRPVPATTLRTLLVRSPRFPSHRRTAQRILQLAARAPHLARVVVSSGHSLLPSRVIGAIGDALEEPPYKDRAHLHRIQFCVDNTK</sequence>